<keyword evidence="11" id="KW-0539">Nucleus</keyword>
<dbReference type="InterPro" id="IPR013087">
    <property type="entry name" value="Znf_C2H2_type"/>
</dbReference>
<evidence type="ECO:0000313" key="16">
    <source>
        <dbReference type="EMBL" id="KAJ8348488.1"/>
    </source>
</evidence>
<keyword evidence="8" id="KW-0805">Transcription regulation</keyword>
<keyword evidence="6 12" id="KW-0863">Zinc-finger</keyword>
<dbReference type="PROSITE" id="PS00028">
    <property type="entry name" value="ZINC_FINGER_C2H2_1"/>
    <property type="match status" value="2"/>
</dbReference>
<feature type="region of interest" description="Disordered" evidence="13">
    <location>
        <begin position="302"/>
        <end position="335"/>
    </location>
</feature>
<dbReference type="AlphaFoldDB" id="A0A9Q1F0B0"/>
<dbReference type="Gene3D" id="1.10.4020.10">
    <property type="entry name" value="DNA breaking-rejoining enzymes"/>
    <property type="match status" value="1"/>
</dbReference>
<evidence type="ECO:0000256" key="11">
    <source>
        <dbReference type="ARBA" id="ARBA00023242"/>
    </source>
</evidence>
<evidence type="ECO:0000259" key="14">
    <source>
        <dbReference type="PROSITE" id="PS50157"/>
    </source>
</evidence>
<dbReference type="GO" id="GO:0000978">
    <property type="term" value="F:RNA polymerase II cis-regulatory region sequence-specific DNA binding"/>
    <property type="evidence" value="ECO:0007669"/>
    <property type="project" value="TreeGrafter"/>
</dbReference>
<keyword evidence="9" id="KW-0238">DNA-binding</keyword>
<proteinExistence type="inferred from homology"/>
<evidence type="ECO:0000256" key="12">
    <source>
        <dbReference type="PROSITE-ProRule" id="PRU00042"/>
    </source>
</evidence>
<comment type="function">
    <text evidence="1">May be involved in transcriptional regulation.</text>
</comment>
<keyword evidence="7" id="KW-0862">Zinc</keyword>
<feature type="compositionally biased region" description="Low complexity" evidence="13">
    <location>
        <begin position="211"/>
        <end position="222"/>
    </location>
</feature>
<keyword evidence="4" id="KW-0479">Metal-binding</keyword>
<comment type="similarity">
    <text evidence="3">Belongs to the krueppel C2H2-type zinc-finger protein family.</text>
</comment>
<accession>A0A9Q1F0B0</accession>
<dbReference type="GO" id="GO:0001817">
    <property type="term" value="P:regulation of cytokine production"/>
    <property type="evidence" value="ECO:0007669"/>
    <property type="project" value="TreeGrafter"/>
</dbReference>
<dbReference type="InterPro" id="IPR038269">
    <property type="entry name" value="SCAN_sf"/>
</dbReference>
<evidence type="ECO:0000256" key="8">
    <source>
        <dbReference type="ARBA" id="ARBA00023015"/>
    </source>
</evidence>
<organism evidence="16 17">
    <name type="scientific">Synaphobranchus kaupii</name>
    <name type="common">Kaup's arrowtooth eel</name>
    <dbReference type="NCBI Taxonomy" id="118154"/>
    <lineage>
        <taxon>Eukaryota</taxon>
        <taxon>Metazoa</taxon>
        <taxon>Chordata</taxon>
        <taxon>Craniata</taxon>
        <taxon>Vertebrata</taxon>
        <taxon>Euteleostomi</taxon>
        <taxon>Actinopterygii</taxon>
        <taxon>Neopterygii</taxon>
        <taxon>Teleostei</taxon>
        <taxon>Anguilliformes</taxon>
        <taxon>Synaphobranchidae</taxon>
        <taxon>Synaphobranchus</taxon>
    </lineage>
</organism>
<evidence type="ECO:0000256" key="4">
    <source>
        <dbReference type="ARBA" id="ARBA00022723"/>
    </source>
</evidence>
<dbReference type="GO" id="GO:0008270">
    <property type="term" value="F:zinc ion binding"/>
    <property type="evidence" value="ECO:0007669"/>
    <property type="project" value="UniProtKB-KW"/>
</dbReference>
<dbReference type="PANTHER" id="PTHR24399">
    <property type="entry name" value="ZINC FINGER AND BTB DOMAIN-CONTAINING"/>
    <property type="match status" value="1"/>
</dbReference>
<evidence type="ECO:0000256" key="5">
    <source>
        <dbReference type="ARBA" id="ARBA00022737"/>
    </source>
</evidence>
<dbReference type="GO" id="GO:0002682">
    <property type="term" value="P:regulation of immune system process"/>
    <property type="evidence" value="ECO:0007669"/>
    <property type="project" value="TreeGrafter"/>
</dbReference>
<evidence type="ECO:0000256" key="7">
    <source>
        <dbReference type="ARBA" id="ARBA00022833"/>
    </source>
</evidence>
<feature type="region of interest" description="Disordered" evidence="13">
    <location>
        <begin position="205"/>
        <end position="245"/>
    </location>
</feature>
<dbReference type="InterPro" id="IPR036236">
    <property type="entry name" value="Znf_C2H2_sf"/>
</dbReference>
<dbReference type="SMART" id="SM00355">
    <property type="entry name" value="ZnF_C2H2"/>
    <property type="match status" value="2"/>
</dbReference>
<dbReference type="SUPFAM" id="SSF57667">
    <property type="entry name" value="beta-beta-alpha zinc fingers"/>
    <property type="match status" value="1"/>
</dbReference>
<evidence type="ECO:0000256" key="10">
    <source>
        <dbReference type="ARBA" id="ARBA00023163"/>
    </source>
</evidence>
<reference evidence="16" key="1">
    <citation type="journal article" date="2023" name="Science">
        <title>Genome structures resolve the early diversification of teleost fishes.</title>
        <authorList>
            <person name="Parey E."/>
            <person name="Louis A."/>
            <person name="Montfort J."/>
            <person name="Bouchez O."/>
            <person name="Roques C."/>
            <person name="Iampietro C."/>
            <person name="Lluch J."/>
            <person name="Castinel A."/>
            <person name="Donnadieu C."/>
            <person name="Desvignes T."/>
            <person name="Floi Bucao C."/>
            <person name="Jouanno E."/>
            <person name="Wen M."/>
            <person name="Mejri S."/>
            <person name="Dirks R."/>
            <person name="Jansen H."/>
            <person name="Henkel C."/>
            <person name="Chen W.J."/>
            <person name="Zahm M."/>
            <person name="Cabau C."/>
            <person name="Klopp C."/>
            <person name="Thompson A.W."/>
            <person name="Robinson-Rechavi M."/>
            <person name="Braasch I."/>
            <person name="Lecointre G."/>
            <person name="Bobe J."/>
            <person name="Postlethwait J.H."/>
            <person name="Berthelot C."/>
            <person name="Roest Crollius H."/>
            <person name="Guiguen Y."/>
        </authorList>
    </citation>
    <scope>NUCLEOTIDE SEQUENCE</scope>
    <source>
        <strain evidence="16">WJC10195</strain>
    </source>
</reference>
<comment type="subcellular location">
    <subcellularLocation>
        <location evidence="2">Nucleus</location>
    </subcellularLocation>
</comment>
<keyword evidence="10" id="KW-0804">Transcription</keyword>
<dbReference type="SMART" id="SM00431">
    <property type="entry name" value="SCAN"/>
    <property type="match status" value="1"/>
</dbReference>
<dbReference type="PROSITE" id="PS50804">
    <property type="entry name" value="SCAN_BOX"/>
    <property type="match status" value="1"/>
</dbReference>
<dbReference type="Pfam" id="PF00096">
    <property type="entry name" value="zf-C2H2"/>
    <property type="match status" value="2"/>
</dbReference>
<name>A0A9Q1F0B0_SYNKA</name>
<gene>
    <name evidence="16" type="ORF">SKAU_G00270770</name>
</gene>
<feature type="domain" description="SCAN box" evidence="15">
    <location>
        <begin position="126"/>
        <end position="202"/>
    </location>
</feature>
<evidence type="ECO:0000256" key="9">
    <source>
        <dbReference type="ARBA" id="ARBA00023125"/>
    </source>
</evidence>
<dbReference type="FunFam" id="3.30.160.60:FF:001968">
    <property type="entry name" value="chorion transcription factor Cf2 isoform X3"/>
    <property type="match status" value="1"/>
</dbReference>
<evidence type="ECO:0000256" key="1">
    <source>
        <dbReference type="ARBA" id="ARBA00003767"/>
    </source>
</evidence>
<evidence type="ECO:0000313" key="17">
    <source>
        <dbReference type="Proteomes" id="UP001152622"/>
    </source>
</evidence>
<dbReference type="Pfam" id="PF02023">
    <property type="entry name" value="SCAN"/>
    <property type="match status" value="1"/>
</dbReference>
<dbReference type="SUPFAM" id="SSF47353">
    <property type="entry name" value="Retrovirus capsid dimerization domain-like"/>
    <property type="match status" value="1"/>
</dbReference>
<dbReference type="PANTHER" id="PTHR24399:SF54">
    <property type="entry name" value="GASTRULA ZINC FINGER PROTEIN XLCGF26.1-LIKE-RELATED"/>
    <property type="match status" value="1"/>
</dbReference>
<protein>
    <submittedName>
        <fullName evidence="16">Uncharacterized protein</fullName>
    </submittedName>
</protein>
<dbReference type="OrthoDB" id="6077919at2759"/>
<feature type="domain" description="C2H2-type" evidence="14">
    <location>
        <begin position="484"/>
        <end position="511"/>
    </location>
</feature>
<evidence type="ECO:0000259" key="15">
    <source>
        <dbReference type="PROSITE" id="PS50804"/>
    </source>
</evidence>
<evidence type="ECO:0000256" key="3">
    <source>
        <dbReference type="ARBA" id="ARBA00006991"/>
    </source>
</evidence>
<dbReference type="PROSITE" id="PS50157">
    <property type="entry name" value="ZINC_FINGER_C2H2_2"/>
    <property type="match status" value="2"/>
</dbReference>
<evidence type="ECO:0000256" key="2">
    <source>
        <dbReference type="ARBA" id="ARBA00004123"/>
    </source>
</evidence>
<dbReference type="FunFam" id="3.30.160.60:FF:000097">
    <property type="entry name" value="Zinc finger protein"/>
    <property type="match status" value="1"/>
</dbReference>
<dbReference type="Proteomes" id="UP001152622">
    <property type="component" value="Chromosome 10"/>
</dbReference>
<evidence type="ECO:0000256" key="6">
    <source>
        <dbReference type="ARBA" id="ARBA00022771"/>
    </source>
</evidence>
<sequence>MDVVQFVGSLLDLHRQQLQALARQGEIQAAVLAQLLEGEGPGGGALRMPRLRLEEGNLEAYLSVFEQAAASCRLPRVEWGARLAGLIGQEAQEEVCPTSTSSTLPEYDALKARILSRVRAEEDQSRLDFLSVRYDPLAGVGELGRRLDRAAKRWLRPERRTAVQVEQQVAMEQFVSLLPEEAGSWVHRRHPRDMDEAIRLAEQCLSRPSEESSSPTSATPTRQTDASDGQTEPGDSGTAKQHRNCDQAGLKENITESFLNKLDTVKLESVHFSLDIPELEVIYLDDEGLEENLALKQEVSEPGFPTASEAPQIAPDREHGPQGAPICTQDPLQQEGADRRCRLRTKTQSSLTAVERMVLNSERHDGTVPPLRQPRRHCSIALPPLAPPAPPVPAPTPCEALSVNPQLAPPLPCSSALARYQDAMANVRLKDREDFRWRPFLSKLGLKRKPPHGALESGLAPSWSQDALPRPHKPRPPAERAYAHCCPDCGRSFTQVSSLQEHRNIHTGEKPFRCQQCGKAFHHRRTLNKHSRVHSGERPFPLRAVRLDLQAQGRAQETPADPQQGQTQQRLAWPIRRAFAACLTSTSLPSSCTARPHENGGVAVGLRYIRKPE</sequence>
<dbReference type="GO" id="GO:0001227">
    <property type="term" value="F:DNA-binding transcription repressor activity, RNA polymerase II-specific"/>
    <property type="evidence" value="ECO:0007669"/>
    <property type="project" value="TreeGrafter"/>
</dbReference>
<dbReference type="InterPro" id="IPR003309">
    <property type="entry name" value="SCAN_dom"/>
</dbReference>
<dbReference type="GO" id="GO:0005654">
    <property type="term" value="C:nucleoplasm"/>
    <property type="evidence" value="ECO:0007669"/>
    <property type="project" value="TreeGrafter"/>
</dbReference>
<comment type="caution">
    <text evidence="16">The sequence shown here is derived from an EMBL/GenBank/DDBJ whole genome shotgun (WGS) entry which is preliminary data.</text>
</comment>
<feature type="domain" description="C2H2-type" evidence="14">
    <location>
        <begin position="512"/>
        <end position="539"/>
    </location>
</feature>
<evidence type="ECO:0000256" key="13">
    <source>
        <dbReference type="SAM" id="MobiDB-lite"/>
    </source>
</evidence>
<feature type="region of interest" description="Disordered" evidence="13">
    <location>
        <begin position="448"/>
        <end position="476"/>
    </location>
</feature>
<dbReference type="EMBL" id="JAINUF010000010">
    <property type="protein sequence ID" value="KAJ8348488.1"/>
    <property type="molecule type" value="Genomic_DNA"/>
</dbReference>
<keyword evidence="17" id="KW-1185">Reference proteome</keyword>
<keyword evidence="5" id="KW-0677">Repeat</keyword>
<dbReference type="Gene3D" id="3.30.160.60">
    <property type="entry name" value="Classic Zinc Finger"/>
    <property type="match status" value="2"/>
</dbReference>